<dbReference type="InterPro" id="IPR037883">
    <property type="entry name" value="Knr4/Smi1-like_sf"/>
</dbReference>
<dbReference type="Pfam" id="PF09346">
    <property type="entry name" value="SMI1_KNR4"/>
    <property type="match status" value="1"/>
</dbReference>
<feature type="region of interest" description="Disordered" evidence="1">
    <location>
        <begin position="42"/>
        <end position="94"/>
    </location>
</feature>
<dbReference type="InterPro" id="IPR051873">
    <property type="entry name" value="KNR4/SMI1_regulator"/>
</dbReference>
<sequence length="662" mass="70434">MGWFTNLFSSVTSQDPRRGQALTSTHDAFAVPASSPVFGSHPDAFNPDMLNTPDVDSSAASSFTYPPQGSPTYGYVSTPASSHNPTSALLPTHHGDALHTPPYPPLSITWDRIRAWLAREYPELGDTLNYGILPEDLALVEEQFGFGLPRVLRESYLIVDGQEAESAAGCAEGLFFGLTLLPLEDVLEEWRFWREVDDDPATGANVRLRDSMRSIPTGWVRKEYSQRGWIPLIADKAGNYVGVDLNPDEGGSVGQVIVFGRDFDAKIVLWGGDGPAGWAKWLACFIDDLDSGEGYEIGAGDNSDESEDDLGYEGYFYDGNGRGQGDGGGDNGAGGGLRLSGEYRGWNVIEAWADKSLRKWHEMGLITEPLGPPTPTEETSEVGLGVVIPSDAEAPNPSMNIDDASTPVVPRPSLPTISVTKPPAPLPVDLPTQNDIDVPPSPSDSPRSSFHDDLESGRAQGMREVMQDPLLISRKPSSPPLRHNAPNDASSSLPSTSSPPAVIPDLLADSAPLIDTSPIIPSLPHGVAATHSPEADPETPPTEPSSTETPSEPSESAQPEENEVDPDVTIRLVGGGGIAGVAAEDVIREGEVQTDEETDTDAESLAESVNSQPTTDPLKVEKKHKKKMSSLAGLKKLGNLGLRKKDSSASVKDAAAVVAAST</sequence>
<feature type="region of interest" description="Disordered" evidence="1">
    <location>
        <begin position="389"/>
        <end position="455"/>
    </location>
</feature>
<dbReference type="GO" id="GO:0043332">
    <property type="term" value="C:mating projection tip"/>
    <property type="evidence" value="ECO:0007669"/>
    <property type="project" value="TreeGrafter"/>
</dbReference>
<feature type="domain" description="Knr4/Smi1-like" evidence="2">
    <location>
        <begin position="131"/>
        <end position="355"/>
    </location>
</feature>
<evidence type="ECO:0000259" key="2">
    <source>
        <dbReference type="SMART" id="SM00860"/>
    </source>
</evidence>
<evidence type="ECO:0000313" key="4">
    <source>
        <dbReference type="Proteomes" id="UP001219525"/>
    </source>
</evidence>
<evidence type="ECO:0000256" key="1">
    <source>
        <dbReference type="SAM" id="MobiDB-lite"/>
    </source>
</evidence>
<evidence type="ECO:0000313" key="3">
    <source>
        <dbReference type="EMBL" id="KAJ7197140.1"/>
    </source>
</evidence>
<dbReference type="PANTHER" id="PTHR47432:SF1">
    <property type="entry name" value="CELL WALL ASSEMBLY REGULATOR SMI1"/>
    <property type="match status" value="1"/>
</dbReference>
<dbReference type="SMART" id="SM00860">
    <property type="entry name" value="SMI1_KNR4"/>
    <property type="match status" value="1"/>
</dbReference>
<feature type="compositionally biased region" description="Polar residues" evidence="1">
    <location>
        <begin position="54"/>
        <end position="71"/>
    </location>
</feature>
<proteinExistence type="predicted"/>
<feature type="region of interest" description="Disordered" evidence="1">
    <location>
        <begin position="472"/>
        <end position="627"/>
    </location>
</feature>
<accession>A0AAD6Y1W2</accession>
<protein>
    <recommendedName>
        <fullName evidence="2">Knr4/Smi1-like domain-containing protein</fullName>
    </recommendedName>
</protein>
<feature type="compositionally biased region" description="Polar residues" evidence="1">
    <location>
        <begin position="78"/>
        <end position="89"/>
    </location>
</feature>
<gene>
    <name evidence="3" type="ORF">GGX14DRAFT_471389</name>
</gene>
<dbReference type="SUPFAM" id="SSF160631">
    <property type="entry name" value="SMI1/KNR4-like"/>
    <property type="match status" value="1"/>
</dbReference>
<name>A0AAD6Y1W2_9AGAR</name>
<feature type="compositionally biased region" description="Acidic residues" evidence="1">
    <location>
        <begin position="592"/>
        <end position="604"/>
    </location>
</feature>
<keyword evidence="4" id="KW-1185">Reference proteome</keyword>
<reference evidence="3" key="1">
    <citation type="submission" date="2023-03" db="EMBL/GenBank/DDBJ databases">
        <title>Massive genome expansion in bonnet fungi (Mycena s.s.) driven by repeated elements and novel gene families across ecological guilds.</title>
        <authorList>
            <consortium name="Lawrence Berkeley National Laboratory"/>
            <person name="Harder C.B."/>
            <person name="Miyauchi S."/>
            <person name="Viragh M."/>
            <person name="Kuo A."/>
            <person name="Thoen E."/>
            <person name="Andreopoulos B."/>
            <person name="Lu D."/>
            <person name="Skrede I."/>
            <person name="Drula E."/>
            <person name="Henrissat B."/>
            <person name="Morin E."/>
            <person name="Kohler A."/>
            <person name="Barry K."/>
            <person name="LaButti K."/>
            <person name="Morin E."/>
            <person name="Salamov A."/>
            <person name="Lipzen A."/>
            <person name="Mereny Z."/>
            <person name="Hegedus B."/>
            <person name="Baldrian P."/>
            <person name="Stursova M."/>
            <person name="Weitz H."/>
            <person name="Taylor A."/>
            <person name="Grigoriev I.V."/>
            <person name="Nagy L.G."/>
            <person name="Martin F."/>
            <person name="Kauserud H."/>
        </authorList>
    </citation>
    <scope>NUCLEOTIDE SEQUENCE</scope>
    <source>
        <strain evidence="3">9144</strain>
    </source>
</reference>
<organism evidence="3 4">
    <name type="scientific">Mycena pura</name>
    <dbReference type="NCBI Taxonomy" id="153505"/>
    <lineage>
        <taxon>Eukaryota</taxon>
        <taxon>Fungi</taxon>
        <taxon>Dikarya</taxon>
        <taxon>Basidiomycota</taxon>
        <taxon>Agaricomycotina</taxon>
        <taxon>Agaricomycetes</taxon>
        <taxon>Agaricomycetidae</taxon>
        <taxon>Agaricales</taxon>
        <taxon>Marasmiineae</taxon>
        <taxon>Mycenaceae</taxon>
        <taxon>Mycena</taxon>
    </lineage>
</organism>
<dbReference type="InterPro" id="IPR018958">
    <property type="entry name" value="Knr4/Smi1-like_dom"/>
</dbReference>
<dbReference type="PANTHER" id="PTHR47432">
    <property type="entry name" value="CELL WALL ASSEMBLY REGULATOR SMI1"/>
    <property type="match status" value="1"/>
</dbReference>
<feature type="compositionally biased region" description="Low complexity" evidence="1">
    <location>
        <begin position="490"/>
        <end position="500"/>
    </location>
</feature>
<feature type="compositionally biased region" description="Low complexity" evidence="1">
    <location>
        <begin position="544"/>
        <end position="557"/>
    </location>
</feature>
<dbReference type="AlphaFoldDB" id="A0AAD6Y1W2"/>
<dbReference type="Proteomes" id="UP001219525">
    <property type="component" value="Unassembled WGS sequence"/>
</dbReference>
<dbReference type="EMBL" id="JARJCW010000079">
    <property type="protein sequence ID" value="KAJ7197140.1"/>
    <property type="molecule type" value="Genomic_DNA"/>
</dbReference>
<dbReference type="GO" id="GO:0070880">
    <property type="term" value="P:fungal-type cell wall beta-glucan biosynthetic process"/>
    <property type="evidence" value="ECO:0007669"/>
    <property type="project" value="TreeGrafter"/>
</dbReference>
<comment type="caution">
    <text evidence="3">The sequence shown here is derived from an EMBL/GenBank/DDBJ whole genome shotgun (WGS) entry which is preliminary data.</text>
</comment>